<dbReference type="EC" id="1.-.-.-" evidence="4"/>
<dbReference type="RefSeq" id="WP_378322498.1">
    <property type="nucleotide sequence ID" value="NZ_JBHTGP010000006.1"/>
</dbReference>
<dbReference type="SUPFAM" id="SSF51735">
    <property type="entry name" value="NAD(P)-binding Rossmann-fold domains"/>
    <property type="match status" value="1"/>
</dbReference>
<keyword evidence="2 4" id="KW-0560">Oxidoreductase</keyword>
<comment type="similarity">
    <text evidence="1 3">Belongs to the short-chain dehydrogenases/reductases (SDR) family.</text>
</comment>
<reference evidence="5" key="1">
    <citation type="journal article" date="2019" name="Int. J. Syst. Evol. Microbiol.">
        <title>The Global Catalogue of Microorganisms (GCM) 10K type strain sequencing project: providing services to taxonomists for standard genome sequencing and annotation.</title>
        <authorList>
            <consortium name="The Broad Institute Genomics Platform"/>
            <consortium name="The Broad Institute Genome Sequencing Center for Infectious Disease"/>
            <person name="Wu L."/>
            <person name="Ma J."/>
        </authorList>
    </citation>
    <scope>NUCLEOTIDE SEQUENCE [LARGE SCALE GENOMIC DNA]</scope>
    <source>
        <strain evidence="5">JCM 9371</strain>
    </source>
</reference>
<evidence type="ECO:0000256" key="2">
    <source>
        <dbReference type="ARBA" id="ARBA00023002"/>
    </source>
</evidence>
<sequence length="266" mass="27006">MACFDLAGAPVLLTGASSGIGRALAFALAGRGARLAIAARRRAALEEVADRIATGGAPRPHVFTADLSVPGAAAALAGEASAALGGVRVLVSNAGVGLVAAQAGMGDGDDARALFETNLWSPLALARAVLPGMRDGGVIVNVTSTLQVVPVPMLGYYGAAKAALAHATRTLRNELDGTGVTVLEYVPGATDTGARDVALLPWRDGPVRTPPPVSPDSAARAVVRAIERGERRRAHPRLSLLPLEIPAVGRLAARIAARRIEVPGGP</sequence>
<name>A0ABW2XFM4_9ACTN</name>
<dbReference type="InterPro" id="IPR002347">
    <property type="entry name" value="SDR_fam"/>
</dbReference>
<dbReference type="PRINTS" id="PR00080">
    <property type="entry name" value="SDRFAMILY"/>
</dbReference>
<evidence type="ECO:0000313" key="5">
    <source>
        <dbReference type="Proteomes" id="UP001597063"/>
    </source>
</evidence>
<dbReference type="Gene3D" id="3.40.50.720">
    <property type="entry name" value="NAD(P)-binding Rossmann-like Domain"/>
    <property type="match status" value="1"/>
</dbReference>
<proteinExistence type="inferred from homology"/>
<keyword evidence="5" id="KW-1185">Reference proteome</keyword>
<evidence type="ECO:0000256" key="3">
    <source>
        <dbReference type="RuleBase" id="RU000363"/>
    </source>
</evidence>
<dbReference type="EMBL" id="JBHTGP010000006">
    <property type="protein sequence ID" value="MFD0685254.1"/>
    <property type="molecule type" value="Genomic_DNA"/>
</dbReference>
<dbReference type="GO" id="GO:0016491">
    <property type="term" value="F:oxidoreductase activity"/>
    <property type="evidence" value="ECO:0007669"/>
    <property type="project" value="UniProtKB-KW"/>
</dbReference>
<evidence type="ECO:0000313" key="4">
    <source>
        <dbReference type="EMBL" id="MFD0685254.1"/>
    </source>
</evidence>
<protein>
    <submittedName>
        <fullName evidence="4">SDR family NAD(P)-dependent oxidoreductase</fullName>
        <ecNumber evidence="4">1.-.-.-</ecNumber>
    </submittedName>
</protein>
<accession>A0ABW2XFM4</accession>
<dbReference type="InterPro" id="IPR036291">
    <property type="entry name" value="NAD(P)-bd_dom_sf"/>
</dbReference>
<comment type="caution">
    <text evidence="4">The sequence shown here is derived from an EMBL/GenBank/DDBJ whole genome shotgun (WGS) entry which is preliminary data.</text>
</comment>
<dbReference type="PANTHER" id="PTHR44196">
    <property type="entry name" value="DEHYDROGENASE/REDUCTASE SDR FAMILY MEMBER 7B"/>
    <property type="match status" value="1"/>
</dbReference>
<gene>
    <name evidence="4" type="ORF">ACFQZM_12160</name>
</gene>
<dbReference type="PRINTS" id="PR00081">
    <property type="entry name" value="GDHRDH"/>
</dbReference>
<dbReference type="Proteomes" id="UP001597063">
    <property type="component" value="Unassembled WGS sequence"/>
</dbReference>
<dbReference type="Pfam" id="PF00106">
    <property type="entry name" value="adh_short"/>
    <property type="match status" value="1"/>
</dbReference>
<dbReference type="PANTHER" id="PTHR44196:SF1">
    <property type="entry name" value="DEHYDROGENASE_REDUCTASE SDR FAMILY MEMBER 7B"/>
    <property type="match status" value="1"/>
</dbReference>
<organism evidence="4 5">
    <name type="scientific">Actinomadura fibrosa</name>
    <dbReference type="NCBI Taxonomy" id="111802"/>
    <lineage>
        <taxon>Bacteria</taxon>
        <taxon>Bacillati</taxon>
        <taxon>Actinomycetota</taxon>
        <taxon>Actinomycetes</taxon>
        <taxon>Streptosporangiales</taxon>
        <taxon>Thermomonosporaceae</taxon>
        <taxon>Actinomadura</taxon>
    </lineage>
</organism>
<evidence type="ECO:0000256" key="1">
    <source>
        <dbReference type="ARBA" id="ARBA00006484"/>
    </source>
</evidence>